<gene>
    <name evidence="1" type="ORF">BCS93_11090</name>
</gene>
<reference evidence="2" key="1">
    <citation type="submission" date="2016-07" db="EMBL/GenBank/DDBJ databases">
        <title>Nontailed viruses are major unrecognized killers of bacteria in the ocean.</title>
        <authorList>
            <person name="Kauffman K."/>
            <person name="Hussain F."/>
            <person name="Yang J."/>
            <person name="Arevalo P."/>
            <person name="Brown J."/>
            <person name="Cutler M."/>
            <person name="Kelly L."/>
            <person name="Polz M.F."/>
        </authorList>
    </citation>
    <scope>NUCLEOTIDE SEQUENCE [LARGE SCALE GENOMIC DNA]</scope>
    <source>
        <strain evidence="2">10N.222.49.A5</strain>
    </source>
</reference>
<sequence length="104" mass="11129">MLTPKNWYLTAYTDDTWEDLLIEPATVATFTLANTSADTDVTFSVQLTDNLGAKLATILPPLVIPVSSAEVIDVRSINVLVGQHIQVKANVAGAEFLISGVVDV</sequence>
<dbReference type="EMBL" id="MDBO01000075">
    <property type="protein sequence ID" value="PMP10212.1"/>
    <property type="molecule type" value="Genomic_DNA"/>
</dbReference>
<organism evidence="1 2">
    <name type="scientific">Vibrio breoganii</name>
    <dbReference type="NCBI Taxonomy" id="553239"/>
    <lineage>
        <taxon>Bacteria</taxon>
        <taxon>Pseudomonadati</taxon>
        <taxon>Pseudomonadota</taxon>
        <taxon>Gammaproteobacteria</taxon>
        <taxon>Vibrionales</taxon>
        <taxon>Vibrionaceae</taxon>
        <taxon>Vibrio</taxon>
    </lineage>
</organism>
<comment type="caution">
    <text evidence="1">The sequence shown here is derived from an EMBL/GenBank/DDBJ whole genome shotgun (WGS) entry which is preliminary data.</text>
</comment>
<evidence type="ECO:0000313" key="1">
    <source>
        <dbReference type="EMBL" id="PMP10212.1"/>
    </source>
</evidence>
<dbReference type="RefSeq" id="WP_102477768.1">
    <property type="nucleotide sequence ID" value="NZ_MDBO01000075.1"/>
</dbReference>
<proteinExistence type="predicted"/>
<dbReference type="Proteomes" id="UP000235611">
    <property type="component" value="Unassembled WGS sequence"/>
</dbReference>
<evidence type="ECO:0000313" key="2">
    <source>
        <dbReference type="Proteomes" id="UP000235611"/>
    </source>
</evidence>
<dbReference type="AlphaFoldDB" id="A0AAP8SWX9"/>
<accession>A0AAP8SWX9</accession>
<name>A0AAP8SWX9_9VIBR</name>
<protein>
    <submittedName>
        <fullName evidence="1">Uncharacterized protein</fullName>
    </submittedName>
</protein>